<dbReference type="AlphaFoldDB" id="A0A4R7Q0V4"/>
<keyword evidence="1" id="KW-0472">Membrane</keyword>
<keyword evidence="1" id="KW-0812">Transmembrane</keyword>
<evidence type="ECO:0000313" key="2">
    <source>
        <dbReference type="EMBL" id="TDU40372.1"/>
    </source>
</evidence>
<dbReference type="Proteomes" id="UP000294689">
    <property type="component" value="Unassembled WGS sequence"/>
</dbReference>
<protein>
    <submittedName>
        <fullName evidence="2">Uncharacterized protein</fullName>
    </submittedName>
</protein>
<dbReference type="RefSeq" id="WP_133758391.1">
    <property type="nucleotide sequence ID" value="NZ_SOBW01000008.1"/>
</dbReference>
<accession>A0A4R7Q0V4</accession>
<evidence type="ECO:0000313" key="3">
    <source>
        <dbReference type="Proteomes" id="UP000294689"/>
    </source>
</evidence>
<keyword evidence="1" id="KW-1133">Transmembrane helix</keyword>
<name>A0A4R7Q0V4_9FLAO</name>
<dbReference type="EMBL" id="SOBW01000008">
    <property type="protein sequence ID" value="TDU40372.1"/>
    <property type="molecule type" value="Genomic_DNA"/>
</dbReference>
<proteinExistence type="predicted"/>
<dbReference type="OrthoDB" id="933657at2"/>
<reference evidence="2 3" key="1">
    <citation type="submission" date="2019-03" db="EMBL/GenBank/DDBJ databases">
        <title>Genomic Encyclopedia of Archaeal and Bacterial Type Strains, Phase II (KMG-II): from individual species to whole genera.</title>
        <authorList>
            <person name="Goeker M."/>
        </authorList>
    </citation>
    <scope>NUCLEOTIDE SEQUENCE [LARGE SCALE GENOMIC DNA]</scope>
    <source>
        <strain evidence="2 3">DSM 28135</strain>
    </source>
</reference>
<sequence length="238" mass="27229">MAKPKKIFKIIVGIVVFFTLPSMLLYGFIYFKYNEDLPTGIKGAQAEQLATKMLNALNHDAYKNTNYLEWTFKNRHHFKWNKAKNTCKVYWKNYKVALDLNSPAISEAFVNEQKIEGKEARELIEKAHSYFNNDSFWVVAPYKIFDAGTERRLVNLENGSKALLVTYTSGGTTPGDSYLWHLDESGKPKSFQMWVDILPIGGLEASWNDWTTTESGAHLPTFHKFLVFGIEITNLVGI</sequence>
<organism evidence="2 3">
    <name type="scientific">Gelidibacter sediminis</name>
    <dbReference type="NCBI Taxonomy" id="1608710"/>
    <lineage>
        <taxon>Bacteria</taxon>
        <taxon>Pseudomonadati</taxon>
        <taxon>Bacteroidota</taxon>
        <taxon>Flavobacteriia</taxon>
        <taxon>Flavobacteriales</taxon>
        <taxon>Flavobacteriaceae</taxon>
        <taxon>Gelidibacter</taxon>
    </lineage>
</organism>
<feature type="transmembrane region" description="Helical" evidence="1">
    <location>
        <begin position="7"/>
        <end position="31"/>
    </location>
</feature>
<evidence type="ECO:0000256" key="1">
    <source>
        <dbReference type="SAM" id="Phobius"/>
    </source>
</evidence>
<keyword evidence="3" id="KW-1185">Reference proteome</keyword>
<gene>
    <name evidence="2" type="ORF">BXY82_2419</name>
</gene>
<comment type="caution">
    <text evidence="2">The sequence shown here is derived from an EMBL/GenBank/DDBJ whole genome shotgun (WGS) entry which is preliminary data.</text>
</comment>